<proteinExistence type="predicted"/>
<evidence type="ECO:0000313" key="4">
    <source>
        <dbReference type="EMBL" id="OEJ76955.1"/>
    </source>
</evidence>
<dbReference type="GO" id="GO:0006654">
    <property type="term" value="P:phosphatidic acid biosynthetic process"/>
    <property type="evidence" value="ECO:0007669"/>
    <property type="project" value="TreeGrafter"/>
</dbReference>
<dbReference type="InterPro" id="IPR002123">
    <property type="entry name" value="Plipid/glycerol_acylTrfase"/>
</dbReference>
<evidence type="ECO:0000259" key="3">
    <source>
        <dbReference type="SMART" id="SM00563"/>
    </source>
</evidence>
<evidence type="ECO:0000256" key="1">
    <source>
        <dbReference type="ARBA" id="ARBA00022679"/>
    </source>
</evidence>
<dbReference type="SMART" id="SM00563">
    <property type="entry name" value="PlsC"/>
    <property type="match status" value="1"/>
</dbReference>
<protein>
    <submittedName>
        <fullName evidence="4">Acyltransferase</fullName>
    </submittedName>
</protein>
<dbReference type="OrthoDB" id="9803035at2"/>
<dbReference type="RefSeq" id="WP_069965442.1">
    <property type="nucleotide sequence ID" value="NZ_CM124774.1"/>
</dbReference>
<dbReference type="GO" id="GO:0003841">
    <property type="term" value="F:1-acylglycerol-3-phosphate O-acyltransferase activity"/>
    <property type="evidence" value="ECO:0007669"/>
    <property type="project" value="TreeGrafter"/>
</dbReference>
<name>A0A1E5QQK0_9CYAN</name>
<dbReference type="CDD" id="cd07989">
    <property type="entry name" value="LPLAT_AGPAT-like"/>
    <property type="match status" value="1"/>
</dbReference>
<accession>A0A1E5QQK0</accession>
<sequence>MIQLNFSSLISEPSKAIQARPVSSKVSPWLATILYPLGRHVVLPSFFGRLEVIGQEHLLQDESPLILAPTHRSRWDALVVPYVAGRDITGRHLRFMVSADEVKGIQGWFIRRFGGFPVDPQHPGISSLRHSVEILQARETLVIFPEGNIFRDRELHPLKPGLARLALQAESSQPNLGLKIIPIHISYSNPVPHWGCDVTVQIGTPIRAAHYRNGPTKQEATRLMADLTAALSQLGQRGSVLDS</sequence>
<keyword evidence="2 4" id="KW-0012">Acyltransferase</keyword>
<dbReference type="Pfam" id="PF01553">
    <property type="entry name" value="Acyltransferase"/>
    <property type="match status" value="1"/>
</dbReference>
<gene>
    <name evidence="4" type="ORF">BH720_01830</name>
</gene>
<organism evidence="4">
    <name type="scientific">Desertifilum tharense IPPAS B-1220</name>
    <dbReference type="NCBI Taxonomy" id="1781255"/>
    <lineage>
        <taxon>Bacteria</taxon>
        <taxon>Bacillati</taxon>
        <taxon>Cyanobacteriota</taxon>
        <taxon>Cyanophyceae</taxon>
        <taxon>Desertifilales</taxon>
        <taxon>Desertifilaceae</taxon>
        <taxon>Desertifilum</taxon>
    </lineage>
</organism>
<keyword evidence="1 4" id="KW-0808">Transferase</keyword>
<feature type="domain" description="Phospholipid/glycerol acyltransferase" evidence="3">
    <location>
        <begin position="65"/>
        <end position="188"/>
    </location>
</feature>
<dbReference type="AlphaFoldDB" id="A0A1E5QQK0"/>
<dbReference type="SUPFAM" id="SSF69593">
    <property type="entry name" value="Glycerol-3-phosphate (1)-acyltransferase"/>
    <property type="match status" value="1"/>
</dbReference>
<dbReference type="PANTHER" id="PTHR10434">
    <property type="entry name" value="1-ACYL-SN-GLYCEROL-3-PHOSPHATE ACYLTRANSFERASE"/>
    <property type="match status" value="1"/>
</dbReference>
<dbReference type="PANTHER" id="PTHR10434:SF11">
    <property type="entry name" value="1-ACYL-SN-GLYCEROL-3-PHOSPHATE ACYLTRANSFERASE"/>
    <property type="match status" value="1"/>
</dbReference>
<reference evidence="4" key="1">
    <citation type="submission" date="2016-09" db="EMBL/GenBank/DDBJ databases">
        <title>Draft genome of thermotolerant cyanobacterium Desertifilum sp. strain IPPAS B-1220.</title>
        <authorList>
            <person name="Sinetova M.A."/>
            <person name="Bolakhan K."/>
            <person name="Zayadan B.K."/>
            <person name="Mironov K.S."/>
            <person name="Ustinova V."/>
            <person name="Kupriyanova E.V."/>
            <person name="Sidorov R.A."/>
            <person name="Skrypnik A.N."/>
            <person name="Gogoleva N.E."/>
            <person name="Gogolev Y.V."/>
            <person name="Los D.A."/>
        </authorList>
    </citation>
    <scope>NUCLEOTIDE SEQUENCE [LARGE SCALE GENOMIC DNA]</scope>
    <source>
        <strain evidence="4">IPPAS B-1220</strain>
    </source>
</reference>
<comment type="caution">
    <text evidence="4">The sequence shown here is derived from an EMBL/GenBank/DDBJ whole genome shotgun (WGS) entry which is preliminary data.</text>
</comment>
<dbReference type="STRING" id="1781255.BH720_01830"/>
<evidence type="ECO:0000256" key="2">
    <source>
        <dbReference type="ARBA" id="ARBA00023315"/>
    </source>
</evidence>
<dbReference type="EMBL" id="MJGC01000022">
    <property type="protein sequence ID" value="OEJ76955.1"/>
    <property type="molecule type" value="Genomic_DNA"/>
</dbReference>